<dbReference type="GO" id="GO:0008270">
    <property type="term" value="F:zinc ion binding"/>
    <property type="evidence" value="ECO:0007669"/>
    <property type="project" value="InterPro"/>
</dbReference>
<dbReference type="GO" id="GO:0003676">
    <property type="term" value="F:nucleic acid binding"/>
    <property type="evidence" value="ECO:0007669"/>
    <property type="project" value="InterPro"/>
</dbReference>
<name>A0A397TKY3_9GLOM</name>
<organism evidence="2 3">
    <name type="scientific">Glomus cerebriforme</name>
    <dbReference type="NCBI Taxonomy" id="658196"/>
    <lineage>
        <taxon>Eukaryota</taxon>
        <taxon>Fungi</taxon>
        <taxon>Fungi incertae sedis</taxon>
        <taxon>Mucoromycota</taxon>
        <taxon>Glomeromycotina</taxon>
        <taxon>Glomeromycetes</taxon>
        <taxon>Glomerales</taxon>
        <taxon>Glomeraceae</taxon>
        <taxon>Glomus</taxon>
    </lineage>
</organism>
<feature type="domain" description="CCHC-type" evidence="1">
    <location>
        <begin position="88"/>
        <end position="104"/>
    </location>
</feature>
<evidence type="ECO:0000313" key="3">
    <source>
        <dbReference type="Proteomes" id="UP000265703"/>
    </source>
</evidence>
<dbReference type="Gene3D" id="4.10.60.10">
    <property type="entry name" value="Zinc finger, CCHC-type"/>
    <property type="match status" value="1"/>
</dbReference>
<evidence type="ECO:0000259" key="1">
    <source>
        <dbReference type="SMART" id="SM00343"/>
    </source>
</evidence>
<dbReference type="SMART" id="SM00343">
    <property type="entry name" value="ZnF_C2HC"/>
    <property type="match status" value="2"/>
</dbReference>
<feature type="domain" description="CCHC-type" evidence="1">
    <location>
        <begin position="112"/>
        <end position="128"/>
    </location>
</feature>
<dbReference type="SUPFAM" id="SSF57756">
    <property type="entry name" value="Retrovirus zinc finger-like domains"/>
    <property type="match status" value="1"/>
</dbReference>
<keyword evidence="3" id="KW-1185">Reference proteome</keyword>
<gene>
    <name evidence="2" type="ORF">C1645_756997</name>
</gene>
<proteinExistence type="predicted"/>
<dbReference type="InterPro" id="IPR036875">
    <property type="entry name" value="Znf_CCHC_sf"/>
</dbReference>
<accession>A0A397TKY3</accession>
<dbReference type="Proteomes" id="UP000265703">
    <property type="component" value="Unassembled WGS sequence"/>
</dbReference>
<dbReference type="EMBL" id="QKYT01000057">
    <property type="protein sequence ID" value="RIA95671.1"/>
    <property type="molecule type" value="Genomic_DNA"/>
</dbReference>
<protein>
    <recommendedName>
        <fullName evidence="1">CCHC-type domain-containing protein</fullName>
    </recommendedName>
</protein>
<dbReference type="AlphaFoldDB" id="A0A397TKY3"/>
<comment type="caution">
    <text evidence="2">The sequence shown here is derived from an EMBL/GenBank/DDBJ whole genome shotgun (WGS) entry which is preliminary data.</text>
</comment>
<dbReference type="OrthoDB" id="8026949at2759"/>
<sequence length="155" mass="18169">MAASNNLNIDYIYIFLPNEQKEQKSRLEAVFQQAKALQNSVEAQNKLIMTLQTQISLPIADQKHYTAKNVALDKHTNWFVPTYSQQKPCYVCHYFGHFFENCPNIHFTAYSKCIRCWQPDHTSQNCSLSRDQSVRPPFKSNFLYPNELLDRIFNV</sequence>
<evidence type="ECO:0000313" key="2">
    <source>
        <dbReference type="EMBL" id="RIA95671.1"/>
    </source>
</evidence>
<dbReference type="InterPro" id="IPR001878">
    <property type="entry name" value="Znf_CCHC"/>
</dbReference>
<reference evidence="2 3" key="1">
    <citation type="submission" date="2018-06" db="EMBL/GenBank/DDBJ databases">
        <title>Comparative genomics reveals the genomic features of Rhizophagus irregularis, R. cerebriforme, R. diaphanum and Gigaspora rosea, and their symbiotic lifestyle signature.</title>
        <authorList>
            <person name="Morin E."/>
            <person name="San Clemente H."/>
            <person name="Chen E.C.H."/>
            <person name="De La Providencia I."/>
            <person name="Hainaut M."/>
            <person name="Kuo A."/>
            <person name="Kohler A."/>
            <person name="Murat C."/>
            <person name="Tang N."/>
            <person name="Roy S."/>
            <person name="Loubradou J."/>
            <person name="Henrissat B."/>
            <person name="Grigoriev I.V."/>
            <person name="Corradi N."/>
            <person name="Roux C."/>
            <person name="Martin F.M."/>
        </authorList>
    </citation>
    <scope>NUCLEOTIDE SEQUENCE [LARGE SCALE GENOMIC DNA]</scope>
    <source>
        <strain evidence="2 3">DAOM 227022</strain>
    </source>
</reference>